<evidence type="ECO:0000256" key="1">
    <source>
        <dbReference type="ARBA" id="ARBA00022771"/>
    </source>
</evidence>
<organism evidence="6 7">
    <name type="scientific">Mesorhabditis belari</name>
    <dbReference type="NCBI Taxonomy" id="2138241"/>
    <lineage>
        <taxon>Eukaryota</taxon>
        <taxon>Metazoa</taxon>
        <taxon>Ecdysozoa</taxon>
        <taxon>Nematoda</taxon>
        <taxon>Chromadorea</taxon>
        <taxon>Rhabditida</taxon>
        <taxon>Rhabditina</taxon>
        <taxon>Rhabditomorpha</taxon>
        <taxon>Rhabditoidea</taxon>
        <taxon>Rhabditidae</taxon>
        <taxon>Mesorhabditinae</taxon>
        <taxon>Mesorhabditis</taxon>
    </lineage>
</organism>
<accession>A0AAF3FL62</accession>
<reference evidence="7" key="1">
    <citation type="submission" date="2024-02" db="UniProtKB">
        <authorList>
            <consortium name="WormBaseParasite"/>
        </authorList>
    </citation>
    <scope>IDENTIFICATION</scope>
</reference>
<dbReference type="InterPro" id="IPR001841">
    <property type="entry name" value="Znf_RING"/>
</dbReference>
<dbReference type="PANTHER" id="PTHR16047">
    <property type="entry name" value="RFWD3 PROTEIN"/>
    <property type="match status" value="1"/>
</dbReference>
<dbReference type="PANTHER" id="PTHR16047:SF7">
    <property type="entry name" value="E3 UBIQUITIN-PROTEIN LIGASE RFWD3"/>
    <property type="match status" value="1"/>
</dbReference>
<dbReference type="GO" id="GO:0036297">
    <property type="term" value="P:interstrand cross-link repair"/>
    <property type="evidence" value="ECO:0007669"/>
    <property type="project" value="InterPro"/>
</dbReference>
<evidence type="ECO:0000313" key="7">
    <source>
        <dbReference type="WBParaSite" id="MBELARI_LOCUS7623"/>
    </source>
</evidence>
<dbReference type="GO" id="GO:0008270">
    <property type="term" value="F:zinc ion binding"/>
    <property type="evidence" value="ECO:0007669"/>
    <property type="project" value="UniProtKB-KW"/>
</dbReference>
<protein>
    <submittedName>
        <fullName evidence="7">RING-type domain-containing protein</fullName>
    </submittedName>
</protein>
<keyword evidence="2" id="KW-0862">Zinc</keyword>
<dbReference type="GO" id="GO:0005634">
    <property type="term" value="C:nucleus"/>
    <property type="evidence" value="ECO:0007669"/>
    <property type="project" value="InterPro"/>
</dbReference>
<dbReference type="GO" id="GO:0016567">
    <property type="term" value="P:protein ubiquitination"/>
    <property type="evidence" value="ECO:0007669"/>
    <property type="project" value="InterPro"/>
</dbReference>
<dbReference type="Pfam" id="PF13639">
    <property type="entry name" value="zf-RING_2"/>
    <property type="match status" value="1"/>
</dbReference>
<evidence type="ECO:0000313" key="6">
    <source>
        <dbReference type="Proteomes" id="UP000887575"/>
    </source>
</evidence>
<feature type="coiled-coil region" evidence="4">
    <location>
        <begin position="173"/>
        <end position="207"/>
    </location>
</feature>
<dbReference type="SMART" id="SM00184">
    <property type="entry name" value="RING"/>
    <property type="match status" value="1"/>
</dbReference>
<dbReference type="WBParaSite" id="MBELARI_LOCUS7623">
    <property type="protein sequence ID" value="MBELARI_LOCUS7623"/>
    <property type="gene ID" value="MBELARI_LOCUS7623"/>
</dbReference>
<dbReference type="InterPro" id="IPR037381">
    <property type="entry name" value="RFWD3"/>
</dbReference>
<keyword evidence="1 3" id="KW-0479">Metal-binding</keyword>
<keyword evidence="1 3" id="KW-0863">Zinc-finger</keyword>
<keyword evidence="4" id="KW-0175">Coiled coil</keyword>
<proteinExistence type="predicted"/>
<dbReference type="PROSITE" id="PS50089">
    <property type="entry name" value="ZF_RING_2"/>
    <property type="match status" value="1"/>
</dbReference>
<sequence>MSLRGECIICYSAFTPTTVSALPCGHTFHEQCIGQWLDTPGRGCPNCRRECQAKDVTRIFFENGDLNDTLNVTTQEGGEGDLLAKNKDLQARLNDVAAKESKAKKDLSMQNGKLETLKTLVASEKRTAKRATLKLELKRAELLQVRSMLHDVNETKSENKLLKQQLEASDFYKSKMVQELEVKNKRLSELEMEKKHLQEAVRTLTEECKHQGVTPQNPKIKKLLALSPSRRDSSDRIDRMKKTMREKGLVMPSKTEAIKKPTWSEEKKKTSNVDKFDKIRVPKGVAQRVVPSVTTGEPTLHKRVIDRLSALKTKNVSKSGADELGGSIHRLGDRALTPIENAPSSSSSILGRSSLPLQSFASKRPAQPIIEALKAKRKLTTSIKSNAVITLD</sequence>
<dbReference type="InterPro" id="IPR013083">
    <property type="entry name" value="Znf_RING/FYVE/PHD"/>
</dbReference>
<dbReference type="AlphaFoldDB" id="A0AAF3FL62"/>
<feature type="domain" description="RING-type" evidence="5">
    <location>
        <begin position="7"/>
        <end position="48"/>
    </location>
</feature>
<evidence type="ECO:0000256" key="3">
    <source>
        <dbReference type="PROSITE-ProRule" id="PRU00175"/>
    </source>
</evidence>
<dbReference type="Proteomes" id="UP000887575">
    <property type="component" value="Unassembled WGS sequence"/>
</dbReference>
<evidence type="ECO:0000259" key="5">
    <source>
        <dbReference type="PROSITE" id="PS50089"/>
    </source>
</evidence>
<dbReference type="GO" id="GO:0004842">
    <property type="term" value="F:ubiquitin-protein transferase activity"/>
    <property type="evidence" value="ECO:0007669"/>
    <property type="project" value="InterPro"/>
</dbReference>
<keyword evidence="6" id="KW-1185">Reference proteome</keyword>
<name>A0AAF3FL62_9BILA</name>
<dbReference type="Gene3D" id="3.30.40.10">
    <property type="entry name" value="Zinc/RING finger domain, C3HC4 (zinc finger)"/>
    <property type="match status" value="1"/>
</dbReference>
<dbReference type="SUPFAM" id="SSF57850">
    <property type="entry name" value="RING/U-box"/>
    <property type="match status" value="1"/>
</dbReference>
<evidence type="ECO:0000256" key="4">
    <source>
        <dbReference type="SAM" id="Coils"/>
    </source>
</evidence>
<evidence type="ECO:0000256" key="2">
    <source>
        <dbReference type="ARBA" id="ARBA00022833"/>
    </source>
</evidence>